<dbReference type="AlphaFoldDB" id="A0A7W8N1S7"/>
<evidence type="ECO:0000259" key="1">
    <source>
        <dbReference type="Pfam" id="PF13519"/>
    </source>
</evidence>
<proteinExistence type="predicted"/>
<organism evidence="2 3">
    <name type="scientific">Tunturiibacter lichenicola</name>
    <dbReference type="NCBI Taxonomy" id="2051959"/>
    <lineage>
        <taxon>Bacteria</taxon>
        <taxon>Pseudomonadati</taxon>
        <taxon>Acidobacteriota</taxon>
        <taxon>Terriglobia</taxon>
        <taxon>Terriglobales</taxon>
        <taxon>Acidobacteriaceae</taxon>
        <taxon>Tunturiibacter</taxon>
    </lineage>
</organism>
<protein>
    <submittedName>
        <fullName evidence="2">Uncharacterized protein with von Willebrand factor type A (VWA) domain</fullName>
    </submittedName>
</protein>
<dbReference type="CDD" id="cd00198">
    <property type="entry name" value="vWFA"/>
    <property type="match status" value="1"/>
</dbReference>
<dbReference type="EMBL" id="JACHDZ010000001">
    <property type="protein sequence ID" value="MBB5342602.1"/>
    <property type="molecule type" value="Genomic_DNA"/>
</dbReference>
<dbReference type="InterPro" id="IPR002035">
    <property type="entry name" value="VWF_A"/>
</dbReference>
<evidence type="ECO:0000313" key="3">
    <source>
        <dbReference type="Proteomes" id="UP000569092"/>
    </source>
</evidence>
<sequence length="414" mass="46599">MKRVRYTKFTGDLASSFGLEDLMQALSDFLLDSGFNDPMSRFQEFDGDQTMENLREAIRQALDSGDIFDDEAQEKYEALSEEQVEELIDQIIQKMQEQNFINAEMPQQGQGEQGDGNTEARFEVTDKGMDFLGYKALRELLGPLGKSNLGRHDTRHEAAGVETNGSSKLYEFGDTLNLDITATLSSVFAREGLATAIEGEEHAPLNIFHSDIHVHQSDYQSSCATVVLLDCSHSMILYGEDRFTPAKRVAMALSHLIRTQFPGDTLNLVLFHDTAEEIPVSQLSRVKVGPHYTNTREGLRMAQRILARQNKDMKQIVMITDGKPSALTLPDGRIYKNAFGLDPLVISETLEEVARCKRSNIMINTFMLASDFSLVQFVQQVSAMCRGKAYFTTPENLGNYLLMDFMSRRMKTVH</sequence>
<feature type="domain" description="VWFA" evidence="1">
    <location>
        <begin position="225"/>
        <end position="323"/>
    </location>
</feature>
<gene>
    <name evidence="2" type="ORF">HDF10_000552</name>
</gene>
<accession>A0A7W8N1S7</accession>
<dbReference type="InterPro" id="IPR036465">
    <property type="entry name" value="vWFA_dom_sf"/>
</dbReference>
<dbReference type="Proteomes" id="UP000569092">
    <property type="component" value="Unassembled WGS sequence"/>
</dbReference>
<name>A0A7W8N1S7_9BACT</name>
<dbReference type="Pfam" id="PF13519">
    <property type="entry name" value="VWA_2"/>
    <property type="match status" value="1"/>
</dbReference>
<reference evidence="2 3" key="1">
    <citation type="submission" date="2020-08" db="EMBL/GenBank/DDBJ databases">
        <title>Genomic Encyclopedia of Type Strains, Phase IV (KMG-V): Genome sequencing to study the core and pangenomes of soil and plant-associated prokaryotes.</title>
        <authorList>
            <person name="Whitman W."/>
        </authorList>
    </citation>
    <scope>NUCLEOTIDE SEQUENCE [LARGE SCALE GENOMIC DNA]</scope>
    <source>
        <strain evidence="2 3">M8US30</strain>
    </source>
</reference>
<comment type="caution">
    <text evidence="2">The sequence shown here is derived from an EMBL/GenBank/DDBJ whole genome shotgun (WGS) entry which is preliminary data.</text>
</comment>
<dbReference type="Gene3D" id="3.40.50.410">
    <property type="entry name" value="von Willebrand factor, type A domain"/>
    <property type="match status" value="1"/>
</dbReference>
<dbReference type="SUPFAM" id="SSF53300">
    <property type="entry name" value="vWA-like"/>
    <property type="match status" value="1"/>
</dbReference>
<evidence type="ECO:0000313" key="2">
    <source>
        <dbReference type="EMBL" id="MBB5342602.1"/>
    </source>
</evidence>